<dbReference type="Proteomes" id="UP000001880">
    <property type="component" value="Chromosome"/>
</dbReference>
<evidence type="ECO:0008006" key="3">
    <source>
        <dbReference type="Google" id="ProtNLM"/>
    </source>
</evidence>
<evidence type="ECO:0000313" key="2">
    <source>
        <dbReference type="Proteomes" id="UP000001880"/>
    </source>
</evidence>
<dbReference type="eggNOG" id="COG4340">
    <property type="taxonomic scope" value="Bacteria"/>
</dbReference>
<dbReference type="OrthoDB" id="6681382at2"/>
<dbReference type="HOGENOM" id="CLU_1140761_0_0_7"/>
<proteinExistence type="predicted"/>
<dbReference type="Pfam" id="PF10014">
    <property type="entry name" value="2OG-Fe_Oxy_2"/>
    <property type="match status" value="1"/>
</dbReference>
<reference evidence="1 2" key="1">
    <citation type="journal article" date="2010" name="Stand. Genomic Sci.">
        <title>Complete genome sequence of Haliangium ochraceum type strain (SMP-2).</title>
        <authorList>
            <consortium name="US DOE Joint Genome Institute (JGI-PGF)"/>
            <person name="Ivanova N."/>
            <person name="Daum C."/>
            <person name="Lang E."/>
            <person name="Abt B."/>
            <person name="Kopitz M."/>
            <person name="Saunders E."/>
            <person name="Lapidus A."/>
            <person name="Lucas S."/>
            <person name="Glavina Del Rio T."/>
            <person name="Nolan M."/>
            <person name="Tice H."/>
            <person name="Copeland A."/>
            <person name="Cheng J.F."/>
            <person name="Chen F."/>
            <person name="Bruce D."/>
            <person name="Goodwin L."/>
            <person name="Pitluck S."/>
            <person name="Mavromatis K."/>
            <person name="Pati A."/>
            <person name="Mikhailova N."/>
            <person name="Chen A."/>
            <person name="Palaniappan K."/>
            <person name="Land M."/>
            <person name="Hauser L."/>
            <person name="Chang Y.J."/>
            <person name="Jeffries C.D."/>
            <person name="Detter J.C."/>
            <person name="Brettin T."/>
            <person name="Rohde M."/>
            <person name="Goker M."/>
            <person name="Bristow J."/>
            <person name="Markowitz V."/>
            <person name="Eisen J.A."/>
            <person name="Hugenholtz P."/>
            <person name="Kyrpides N.C."/>
            <person name="Klenk H.P."/>
        </authorList>
    </citation>
    <scope>NUCLEOTIDE SEQUENCE [LARGE SCALE GENOMIC DNA]</scope>
    <source>
        <strain evidence="2">DSM 14365 / CIP 107738 / JCM 11303 / AJ 13395 / SMP-2</strain>
    </source>
</reference>
<dbReference type="AlphaFoldDB" id="D0LTY3"/>
<protein>
    <recommendedName>
        <fullName evidence="3">Prolyl 4-hydroxylase alpha subunit Fe(2+) 2OG dioxygenase domain-containing protein</fullName>
    </recommendedName>
</protein>
<keyword evidence="2" id="KW-1185">Reference proteome</keyword>
<dbReference type="Gene3D" id="2.60.120.620">
    <property type="entry name" value="q2cbj1_9rhob like domain"/>
    <property type="match status" value="1"/>
</dbReference>
<dbReference type="SMR" id="D0LTY3"/>
<dbReference type="EMBL" id="CP001804">
    <property type="protein sequence ID" value="ACY15827.1"/>
    <property type="molecule type" value="Genomic_DNA"/>
</dbReference>
<gene>
    <name evidence="1" type="ordered locus">Hoch_3325</name>
</gene>
<sequence length="250" mass="27225">MRVGAAISNSEHPASIAWGEGGDVVGRLVRDGYLMLDAAAVAYRTGVAGLGDFCASYETLEADPAPGNRLRRYASCRWRSDLGQLTRLADTGYAQSSANNYQDGGRVREFAPMADEDFENPLIRQLLAFDLAFVSASGLLAQHESLSVGLHQIRYRAEGRMPSHSSPSWLHRDDEDLVFVHLFGLSADAIGGDTLIGESHRNLLAMLRLEKTLDTLIVTKKHMHAVSPVGSRTGAPAYRDILLVTFQPAD</sequence>
<organism evidence="1 2">
    <name type="scientific">Haliangium ochraceum (strain DSM 14365 / JCM 11303 / SMP-2)</name>
    <dbReference type="NCBI Taxonomy" id="502025"/>
    <lineage>
        <taxon>Bacteria</taxon>
        <taxon>Pseudomonadati</taxon>
        <taxon>Myxococcota</taxon>
        <taxon>Polyangia</taxon>
        <taxon>Haliangiales</taxon>
        <taxon>Kofleriaceae</taxon>
        <taxon>Haliangium</taxon>
    </lineage>
</organism>
<dbReference type="KEGG" id="hoh:Hoch_3325"/>
<dbReference type="STRING" id="502025.Hoch_3325"/>
<dbReference type="RefSeq" id="WP_012828427.1">
    <property type="nucleotide sequence ID" value="NC_013440.1"/>
</dbReference>
<name>D0LTY3_HALO1</name>
<dbReference type="InterPro" id="IPR018724">
    <property type="entry name" value="2OG-Fe_dioxygenase"/>
</dbReference>
<dbReference type="GO" id="GO:0051213">
    <property type="term" value="F:dioxygenase activity"/>
    <property type="evidence" value="ECO:0007669"/>
    <property type="project" value="InterPro"/>
</dbReference>
<accession>D0LTY3</accession>
<evidence type="ECO:0000313" key="1">
    <source>
        <dbReference type="EMBL" id="ACY15827.1"/>
    </source>
</evidence>